<dbReference type="OrthoDB" id="10267950at2759"/>
<dbReference type="InterPro" id="IPR043171">
    <property type="entry name" value="Ap4A_phos1/2-like"/>
</dbReference>
<sequence length="192" mass="21194">MSRAIKAPATLPELVTTAFSKARADGELLYFPTRVALLPVPMPFQLRFSPAFADKPKKPKTSSPPTDPFANPPASLYVGSVGPGHYVVLNKFAIVAEHFILATNEFQKQTELLALADLEATMACVRAYKQTKRGLFAFFNSGEHSGASQPHRHIQLLPVELPSRRRTLRHLRRGHRPRGSSRTGARVISEAL</sequence>
<evidence type="ECO:0000256" key="1">
    <source>
        <dbReference type="SAM" id="MobiDB-lite"/>
    </source>
</evidence>
<accession>A0A2A9PP19</accession>
<dbReference type="Gene3D" id="3.30.428.70">
    <property type="match status" value="1"/>
</dbReference>
<feature type="region of interest" description="Disordered" evidence="1">
    <location>
        <begin position="169"/>
        <end position="192"/>
    </location>
</feature>
<dbReference type="STRING" id="268505.A0A2A9PP19"/>
<evidence type="ECO:0000259" key="2">
    <source>
        <dbReference type="Pfam" id="PF19327"/>
    </source>
</evidence>
<dbReference type="InterPro" id="IPR045759">
    <property type="entry name" value="Ap4A_phos1/2_N"/>
</dbReference>
<gene>
    <name evidence="3" type="ORF">XA68_17752</name>
</gene>
<dbReference type="Proteomes" id="UP000037136">
    <property type="component" value="Unassembled WGS sequence"/>
</dbReference>
<organism evidence="3 4">
    <name type="scientific">Ophiocordyceps unilateralis</name>
    <name type="common">Zombie-ant fungus</name>
    <name type="synonym">Torrubia unilateralis</name>
    <dbReference type="NCBI Taxonomy" id="268505"/>
    <lineage>
        <taxon>Eukaryota</taxon>
        <taxon>Fungi</taxon>
        <taxon>Dikarya</taxon>
        <taxon>Ascomycota</taxon>
        <taxon>Pezizomycotina</taxon>
        <taxon>Sordariomycetes</taxon>
        <taxon>Hypocreomycetidae</taxon>
        <taxon>Hypocreales</taxon>
        <taxon>Ophiocordycipitaceae</taxon>
        <taxon>Ophiocordyceps</taxon>
    </lineage>
</organism>
<dbReference type="GO" id="GO:0003877">
    <property type="term" value="F:ATP:ADP adenylyltransferase activity"/>
    <property type="evidence" value="ECO:0007669"/>
    <property type="project" value="InterPro"/>
</dbReference>
<dbReference type="PANTHER" id="PTHR38420">
    <property type="entry name" value="AP-4-A PHOSPHORYLASE II"/>
    <property type="match status" value="1"/>
</dbReference>
<reference evidence="3 4" key="1">
    <citation type="journal article" date="2015" name="BMC Genomics">
        <title>Gene expression during zombie ant biting behavior reflects the complexity underlying fungal parasitic behavioral manipulation.</title>
        <authorList>
            <person name="de Bekker C."/>
            <person name="Ohm R.A."/>
            <person name="Loreto R.G."/>
            <person name="Sebastian A."/>
            <person name="Albert I."/>
            <person name="Merrow M."/>
            <person name="Brachmann A."/>
            <person name="Hughes D.P."/>
        </authorList>
    </citation>
    <scope>NUCLEOTIDE SEQUENCE [LARGE SCALE GENOMIC DNA]</scope>
    <source>
        <strain evidence="3 4">SC16a</strain>
    </source>
</reference>
<evidence type="ECO:0000313" key="3">
    <source>
        <dbReference type="EMBL" id="PFH63108.1"/>
    </source>
</evidence>
<keyword evidence="4" id="KW-1185">Reference proteome</keyword>
<dbReference type="GO" id="GO:0009117">
    <property type="term" value="P:nucleotide metabolic process"/>
    <property type="evidence" value="ECO:0007669"/>
    <property type="project" value="InterPro"/>
</dbReference>
<proteinExistence type="predicted"/>
<dbReference type="Pfam" id="PF19327">
    <property type="entry name" value="Ap4A_phos_N"/>
    <property type="match status" value="1"/>
</dbReference>
<name>A0A2A9PP19_OPHUN</name>
<evidence type="ECO:0000313" key="4">
    <source>
        <dbReference type="Proteomes" id="UP000037136"/>
    </source>
</evidence>
<dbReference type="SUPFAM" id="SSF54197">
    <property type="entry name" value="HIT-like"/>
    <property type="match status" value="1"/>
</dbReference>
<comment type="caution">
    <text evidence="3">The sequence shown here is derived from an EMBL/GenBank/DDBJ whole genome shotgun (WGS) entry which is preliminary data.</text>
</comment>
<reference evidence="3 4" key="2">
    <citation type="journal article" date="2017" name="Sci. Rep.">
        <title>Ant-infecting Ophiocordyceps genomes reveal a high diversity of potential behavioral manipulation genes and a possible major role for enterotoxins.</title>
        <authorList>
            <person name="de Bekker C."/>
            <person name="Ohm R.A."/>
            <person name="Evans H.C."/>
            <person name="Brachmann A."/>
            <person name="Hughes D.P."/>
        </authorList>
    </citation>
    <scope>NUCLEOTIDE SEQUENCE [LARGE SCALE GENOMIC DNA]</scope>
    <source>
        <strain evidence="3 4">SC16a</strain>
    </source>
</reference>
<feature type="compositionally biased region" description="Basic residues" evidence="1">
    <location>
        <begin position="169"/>
        <end position="179"/>
    </location>
</feature>
<feature type="domain" description="Ap4A phosphorylase 1/2 N-terminal" evidence="2">
    <location>
        <begin position="5"/>
        <end position="164"/>
    </location>
</feature>
<dbReference type="PANTHER" id="PTHR38420:SF3">
    <property type="entry name" value="5',5'''-P-1,P-4-TETRAPHOSPHATE PHOSPHORYLASE 2"/>
    <property type="match status" value="1"/>
</dbReference>
<dbReference type="InterPro" id="IPR009163">
    <property type="entry name" value="Ap4A_phos1/2"/>
</dbReference>
<dbReference type="EMBL" id="LAZP02000008">
    <property type="protein sequence ID" value="PFH63108.1"/>
    <property type="molecule type" value="Genomic_DNA"/>
</dbReference>
<dbReference type="GO" id="GO:0005524">
    <property type="term" value="F:ATP binding"/>
    <property type="evidence" value="ECO:0007669"/>
    <property type="project" value="InterPro"/>
</dbReference>
<dbReference type="AlphaFoldDB" id="A0A2A9PP19"/>
<protein>
    <recommendedName>
        <fullName evidence="2">Ap4A phosphorylase 1/2 N-terminal domain-containing protein</fullName>
    </recommendedName>
</protein>
<dbReference type="InterPro" id="IPR036265">
    <property type="entry name" value="HIT-like_sf"/>
</dbReference>